<dbReference type="AlphaFoldDB" id="A0A2G3E702"/>
<dbReference type="Proteomes" id="UP000224563">
    <property type="component" value="Unassembled WGS sequence"/>
</dbReference>
<keyword evidence="3" id="KW-1185">Reference proteome</keyword>
<comment type="caution">
    <text evidence="2">The sequence shown here is derived from an EMBL/GenBank/DDBJ whole genome shotgun (WGS) entry which is preliminary data.</text>
</comment>
<dbReference type="InterPro" id="IPR046097">
    <property type="entry name" value="DUF6033"/>
</dbReference>
<gene>
    <name evidence="2" type="ORF">CSX02_00245</name>
</gene>
<reference evidence="2 3" key="2">
    <citation type="submission" date="2017-10" db="EMBL/GenBank/DDBJ databases">
        <authorList>
            <person name="Banno H."/>
            <person name="Chua N.-H."/>
        </authorList>
    </citation>
    <scope>NUCLEOTIDE SEQUENCE [LARGE SCALE GENOMIC DNA]</scope>
    <source>
        <strain evidence="2 3">JK623</strain>
    </source>
</reference>
<evidence type="ECO:0000313" key="2">
    <source>
        <dbReference type="EMBL" id="PHU38915.1"/>
    </source>
</evidence>
<dbReference type="RefSeq" id="WP_099385180.1">
    <property type="nucleotide sequence ID" value="NZ_JANSWH010000050.1"/>
</dbReference>
<feature type="compositionally biased region" description="Polar residues" evidence="1">
    <location>
        <begin position="39"/>
        <end position="50"/>
    </location>
</feature>
<dbReference type="Pfam" id="PF19498">
    <property type="entry name" value="DUF6033"/>
    <property type="match status" value="1"/>
</dbReference>
<feature type="region of interest" description="Disordered" evidence="1">
    <location>
        <begin position="191"/>
        <end position="229"/>
    </location>
</feature>
<organism evidence="2 3">
    <name type="scientific">Agathobacter ruminis</name>
    <dbReference type="NCBI Taxonomy" id="1712665"/>
    <lineage>
        <taxon>Bacteria</taxon>
        <taxon>Bacillati</taxon>
        <taxon>Bacillota</taxon>
        <taxon>Clostridia</taxon>
        <taxon>Lachnospirales</taxon>
        <taxon>Lachnospiraceae</taxon>
        <taxon>Agathobacter</taxon>
    </lineage>
</organism>
<evidence type="ECO:0000256" key="1">
    <source>
        <dbReference type="SAM" id="MobiDB-lite"/>
    </source>
</evidence>
<accession>A0A2G3E702</accession>
<feature type="compositionally biased region" description="Polar residues" evidence="1">
    <location>
        <begin position="16"/>
        <end position="31"/>
    </location>
</feature>
<sequence>MAMEINSVYGNYASTYTNQKETKQVKTSKPTNEADKTEGQASSVGNTKQNESVRKTAADELTYLKNNHEGFTFVAANYTAATFSPAKRYGSLETTNIAISPDFLKKMANNPELEKQYEDEFENMKRLDEQELQMHEMAGTRLVARGWVVDKDGGIAKWGIGEPTNKRHYGQEMNDYANKVRKEKAEKRKEQEKIAAKKEAATEKKEALEEKRKADKEEQATMKKKIDSDNRELLGDKYKGSEWYDASDDIFAGEAAKGLRDGSVGLNLDMKL</sequence>
<proteinExistence type="predicted"/>
<dbReference type="EMBL" id="PDYG01000001">
    <property type="protein sequence ID" value="PHU38915.1"/>
    <property type="molecule type" value="Genomic_DNA"/>
</dbReference>
<evidence type="ECO:0000313" key="3">
    <source>
        <dbReference type="Proteomes" id="UP000224563"/>
    </source>
</evidence>
<reference evidence="2 3" key="1">
    <citation type="submission" date="2017-10" db="EMBL/GenBank/DDBJ databases">
        <title>Resolving the taxonomy of Roseburia spp., Eubacterium rectale and Agathobacter spp. through phylogenomic analysis.</title>
        <authorList>
            <person name="Sheridan P.O."/>
            <person name="Walker A.W."/>
            <person name="Duncan S.H."/>
            <person name="Scott K.P."/>
            <person name="Toole P.W.O."/>
            <person name="Luis P."/>
            <person name="Flint H.J."/>
        </authorList>
    </citation>
    <scope>NUCLEOTIDE SEQUENCE [LARGE SCALE GENOMIC DNA]</scope>
    <source>
        <strain evidence="2 3">JK623</strain>
    </source>
</reference>
<name>A0A2G3E702_9FIRM</name>
<protein>
    <submittedName>
        <fullName evidence="2">Uncharacterized protein</fullName>
    </submittedName>
</protein>
<feature type="region of interest" description="Disordered" evidence="1">
    <location>
        <begin position="16"/>
        <end position="52"/>
    </location>
</feature>